<dbReference type="EMBL" id="JAYLLH010000005">
    <property type="protein sequence ID" value="MEC3860759.1"/>
    <property type="molecule type" value="Genomic_DNA"/>
</dbReference>
<proteinExistence type="predicted"/>
<dbReference type="RefSeq" id="WP_326296382.1">
    <property type="nucleotide sequence ID" value="NZ_JAYLLH010000005.1"/>
</dbReference>
<keyword evidence="3" id="KW-1185">Reference proteome</keyword>
<evidence type="ECO:0000313" key="3">
    <source>
        <dbReference type="Proteomes" id="UP001348149"/>
    </source>
</evidence>
<dbReference type="Gene3D" id="3.30.420.610">
    <property type="entry name" value="LOTUS domain-like"/>
    <property type="match status" value="1"/>
</dbReference>
<dbReference type="PANTHER" id="PTHR35811:SF1">
    <property type="entry name" value="HTH OST-TYPE DOMAIN-CONTAINING PROTEIN"/>
    <property type="match status" value="1"/>
</dbReference>
<evidence type="ECO:0000259" key="1">
    <source>
        <dbReference type="PROSITE" id="PS51644"/>
    </source>
</evidence>
<dbReference type="PANTHER" id="PTHR35811">
    <property type="entry name" value="SLR1870 PROTEIN"/>
    <property type="match status" value="1"/>
</dbReference>
<dbReference type="PROSITE" id="PS51644">
    <property type="entry name" value="HTH_OST"/>
    <property type="match status" value="1"/>
</dbReference>
<dbReference type="Gene3D" id="3.40.50.1010">
    <property type="entry name" value="5'-nuclease"/>
    <property type="match status" value="1"/>
</dbReference>
<sequence>MPNRPDLLAVLIDADNVPPKFAKGLFEEIAKLGEPSVRRCYGDFSADRLKGWADIMGLYGMVPVHQPSYTSKKNSSDIALVIDAMDLMHSGRFDGFVLVSSDSDFIRLASRLREHGLTVYGMGEQKTNEAFRQVCKRFIFLENLLDQNDSHATKSRNKLTEAKKLVARAFDAMEGDEDWMHLDQLGQSLANANPDFDSRSYGFAKLSGLVAASNGFEVGRDANKRMIIRRIG</sequence>
<dbReference type="Pfam" id="PF01936">
    <property type="entry name" value="NYN"/>
    <property type="match status" value="1"/>
</dbReference>
<reference evidence="2 3" key="1">
    <citation type="submission" date="2024-01" db="EMBL/GenBank/DDBJ databases">
        <title>Mesobacterium rodlantinim sp. nov., isolated from shallow sea hydrothermal systems off Kueishantao Island.</title>
        <authorList>
            <person name="Su Z."/>
            <person name="Tang K."/>
        </authorList>
    </citation>
    <scope>NUCLEOTIDE SEQUENCE [LARGE SCALE GENOMIC DNA]</scope>
    <source>
        <strain evidence="2 3">TK19101</strain>
    </source>
</reference>
<accession>A0ABU6HE64</accession>
<dbReference type="CDD" id="cd11297">
    <property type="entry name" value="PIN_LabA-like_N_1"/>
    <property type="match status" value="1"/>
</dbReference>
<dbReference type="InterPro" id="IPR021139">
    <property type="entry name" value="NYN"/>
</dbReference>
<organism evidence="2 3">
    <name type="scientific">Mesobacterium hydrothermale</name>
    <dbReference type="NCBI Taxonomy" id="3111907"/>
    <lineage>
        <taxon>Bacteria</taxon>
        <taxon>Pseudomonadati</taxon>
        <taxon>Pseudomonadota</taxon>
        <taxon>Alphaproteobacteria</taxon>
        <taxon>Rhodobacterales</taxon>
        <taxon>Roseobacteraceae</taxon>
        <taxon>Mesobacterium</taxon>
    </lineage>
</organism>
<dbReference type="InterPro" id="IPR025605">
    <property type="entry name" value="OST-HTH/LOTUS_dom"/>
</dbReference>
<name>A0ABU6HE64_9RHOB</name>
<gene>
    <name evidence="2" type="ORF">VK792_05640</name>
</gene>
<dbReference type="InterPro" id="IPR041966">
    <property type="entry name" value="LOTUS-like"/>
</dbReference>
<protein>
    <submittedName>
        <fullName evidence="2">NYN domain-containing protein</fullName>
    </submittedName>
</protein>
<comment type="caution">
    <text evidence="2">The sequence shown here is derived from an EMBL/GenBank/DDBJ whole genome shotgun (WGS) entry which is preliminary data.</text>
</comment>
<evidence type="ECO:0000313" key="2">
    <source>
        <dbReference type="EMBL" id="MEC3860759.1"/>
    </source>
</evidence>
<dbReference type="CDD" id="cd10146">
    <property type="entry name" value="LabA_like_C"/>
    <property type="match status" value="1"/>
</dbReference>
<dbReference type="Pfam" id="PF12872">
    <property type="entry name" value="OST-HTH"/>
    <property type="match status" value="1"/>
</dbReference>
<dbReference type="Proteomes" id="UP001348149">
    <property type="component" value="Unassembled WGS sequence"/>
</dbReference>
<feature type="domain" description="HTH OST-type" evidence="1">
    <location>
        <begin position="158"/>
        <end position="232"/>
    </location>
</feature>